<evidence type="ECO:0000256" key="1">
    <source>
        <dbReference type="ARBA" id="ARBA00004672"/>
    </source>
</evidence>
<evidence type="ECO:0000313" key="11">
    <source>
        <dbReference type="Proteomes" id="UP000230869"/>
    </source>
</evidence>
<dbReference type="UniPathway" id="UPA00074">
    <property type="reaction ID" value="UER00131"/>
</dbReference>
<comment type="caution">
    <text evidence="10">The sequence shown here is derived from an EMBL/GenBank/DDBJ whole genome shotgun (WGS) entry which is preliminary data.</text>
</comment>
<sequence>MDYKQEDKIGEGKTKILYDVSHYPGLLITENKDEITAFNDPSATRRFPGKGAYCTAITCRIFEILKAAGIPVAFVEQIGTTKFVAKKATMIMLEAVARRLGIGSYLKRFPWCGQKPPRRFHRLVTEYFLKTTKGKLVIGGKTILKGFTTEQDDPFIINPGEKTWNLFHPGLPQFHPEADLKKTVNAKKVLGNIKINDLDIILRKVTLILEGLFQIFGYRFADIKIEFGITMENELVVADVIDADSWRLLTHDWIGFSKQAFRDGEDLGEVEKKYGQIARMAEFFRIPRQALVIWKGSKDDPIKAPSDLPGVNVVEIIESGHKGSHACLMRLEELMRDYPDGGVIIGDIGRSNGLGPTLSAHTTWPVISVPPDWKQKPQNIWSHLDMPSLAPHLVCLYENNSVTAAIQILAQKNPILHMMRQFQIEELDPGY</sequence>
<evidence type="ECO:0000256" key="3">
    <source>
        <dbReference type="ARBA" id="ARBA00022598"/>
    </source>
</evidence>
<dbReference type="Proteomes" id="UP000230869">
    <property type="component" value="Unassembled WGS sequence"/>
</dbReference>
<organism evidence="10 11">
    <name type="scientific">Candidatus Falkowbacteria bacterium CG11_big_fil_rev_8_21_14_0_20_39_10</name>
    <dbReference type="NCBI Taxonomy" id="1974570"/>
    <lineage>
        <taxon>Bacteria</taxon>
        <taxon>Candidatus Falkowiibacteriota</taxon>
    </lineage>
</organism>
<dbReference type="GO" id="GO:0006189">
    <property type="term" value="P:'de novo' IMP biosynthetic process"/>
    <property type="evidence" value="ECO:0007669"/>
    <property type="project" value="UniProtKB-UniPathway"/>
</dbReference>
<proteinExistence type="predicted"/>
<keyword evidence="6" id="KW-0067">ATP-binding</keyword>
<comment type="catalytic activity">
    <reaction evidence="7">
        <text>5-amino-1-(5-phospho-D-ribosyl)imidazole-4-carboxylate + L-aspartate + ATP = (2S)-2-[5-amino-1-(5-phospho-beta-D-ribosyl)imidazole-4-carboxamido]succinate + ADP + phosphate + 2 H(+)</text>
        <dbReference type="Rhea" id="RHEA:22628"/>
        <dbReference type="ChEBI" id="CHEBI:15378"/>
        <dbReference type="ChEBI" id="CHEBI:29991"/>
        <dbReference type="ChEBI" id="CHEBI:30616"/>
        <dbReference type="ChEBI" id="CHEBI:43474"/>
        <dbReference type="ChEBI" id="CHEBI:58443"/>
        <dbReference type="ChEBI" id="CHEBI:77657"/>
        <dbReference type="ChEBI" id="CHEBI:456216"/>
        <dbReference type="EC" id="6.3.2.6"/>
    </reaction>
</comment>
<name>A0A2M6K8H6_9BACT</name>
<evidence type="ECO:0000256" key="5">
    <source>
        <dbReference type="ARBA" id="ARBA00022755"/>
    </source>
</evidence>
<feature type="domain" description="SAICAR synthetase/ADE2 N-terminal" evidence="9">
    <location>
        <begin position="9"/>
        <end position="134"/>
    </location>
</feature>
<evidence type="ECO:0000256" key="2">
    <source>
        <dbReference type="ARBA" id="ARBA00012217"/>
    </source>
</evidence>
<dbReference type="Gene3D" id="3.30.200.20">
    <property type="entry name" value="Phosphorylase Kinase, domain 1"/>
    <property type="match status" value="1"/>
</dbReference>
<dbReference type="Gene3D" id="3.40.50.1970">
    <property type="match status" value="1"/>
</dbReference>
<keyword evidence="3" id="KW-0436">Ligase</keyword>
<feature type="domain" description="SAICAR synthetase/ADE2 N-terminal" evidence="9">
    <location>
        <begin position="192"/>
        <end position="279"/>
    </location>
</feature>
<dbReference type="SUPFAM" id="SSF56104">
    <property type="entry name" value="SAICAR synthase-like"/>
    <property type="match status" value="1"/>
</dbReference>
<evidence type="ECO:0000256" key="7">
    <source>
        <dbReference type="ARBA" id="ARBA00048475"/>
    </source>
</evidence>
<dbReference type="InterPro" id="IPR050089">
    <property type="entry name" value="SAICAR_synthetase"/>
</dbReference>
<dbReference type="Gene3D" id="3.30.470.20">
    <property type="entry name" value="ATP-grasp fold, B domain"/>
    <property type="match status" value="1"/>
</dbReference>
<dbReference type="GO" id="GO:0005524">
    <property type="term" value="F:ATP binding"/>
    <property type="evidence" value="ECO:0007669"/>
    <property type="project" value="UniProtKB-KW"/>
</dbReference>
<evidence type="ECO:0000259" key="9">
    <source>
        <dbReference type="Pfam" id="PF01259"/>
    </source>
</evidence>
<dbReference type="AlphaFoldDB" id="A0A2M6K8H6"/>
<evidence type="ECO:0000256" key="4">
    <source>
        <dbReference type="ARBA" id="ARBA00022741"/>
    </source>
</evidence>
<evidence type="ECO:0000256" key="6">
    <source>
        <dbReference type="ARBA" id="ARBA00022840"/>
    </source>
</evidence>
<evidence type="ECO:0000259" key="8">
    <source>
        <dbReference type="Pfam" id="PF00731"/>
    </source>
</evidence>
<dbReference type="GO" id="GO:0004639">
    <property type="term" value="F:phosphoribosylaminoimidazolesuccinocarboxamide synthase activity"/>
    <property type="evidence" value="ECO:0007669"/>
    <property type="project" value="UniProtKB-EC"/>
</dbReference>
<keyword evidence="4" id="KW-0547">Nucleotide-binding</keyword>
<evidence type="ECO:0000313" key="10">
    <source>
        <dbReference type="EMBL" id="PIR13131.1"/>
    </source>
</evidence>
<feature type="domain" description="PurE" evidence="8">
    <location>
        <begin position="317"/>
        <end position="417"/>
    </location>
</feature>
<dbReference type="SUPFAM" id="SSF52255">
    <property type="entry name" value="N5-CAIR mutase (phosphoribosylaminoimidazole carboxylase, PurE)"/>
    <property type="match status" value="1"/>
</dbReference>
<dbReference type="PANTHER" id="PTHR43599">
    <property type="entry name" value="MULTIFUNCTIONAL PROTEIN ADE2"/>
    <property type="match status" value="1"/>
</dbReference>
<dbReference type="EMBL" id="PCWW01000055">
    <property type="protein sequence ID" value="PIR13131.1"/>
    <property type="molecule type" value="Genomic_DNA"/>
</dbReference>
<reference evidence="10 11" key="1">
    <citation type="submission" date="2017-09" db="EMBL/GenBank/DDBJ databases">
        <title>Depth-based differentiation of microbial function through sediment-hosted aquifers and enrichment of novel symbionts in the deep terrestrial subsurface.</title>
        <authorList>
            <person name="Probst A.J."/>
            <person name="Ladd B."/>
            <person name="Jarett J.K."/>
            <person name="Geller-Mcgrath D.E."/>
            <person name="Sieber C.M."/>
            <person name="Emerson J.B."/>
            <person name="Anantharaman K."/>
            <person name="Thomas B.C."/>
            <person name="Malmstrom R."/>
            <person name="Stieglmeier M."/>
            <person name="Klingl A."/>
            <person name="Woyke T."/>
            <person name="Ryan C.M."/>
            <person name="Banfield J.F."/>
        </authorList>
    </citation>
    <scope>NUCLEOTIDE SEQUENCE [LARGE SCALE GENOMIC DNA]</scope>
    <source>
        <strain evidence="10">CG11_big_fil_rev_8_21_14_0_20_39_10</strain>
    </source>
</reference>
<dbReference type="EC" id="6.3.2.6" evidence="2"/>
<protein>
    <recommendedName>
        <fullName evidence="2">phosphoribosylaminoimidazolesuccinocarboxamide synthase</fullName>
        <ecNumber evidence="2">6.3.2.6</ecNumber>
    </recommendedName>
</protein>
<dbReference type="PANTHER" id="PTHR43599:SF3">
    <property type="entry name" value="SI:DKEY-6E2.2"/>
    <property type="match status" value="1"/>
</dbReference>
<keyword evidence="5" id="KW-0658">Purine biosynthesis</keyword>
<accession>A0A2M6K8H6</accession>
<dbReference type="InterPro" id="IPR028923">
    <property type="entry name" value="SAICAR_synt/ADE2_N"/>
</dbReference>
<gene>
    <name evidence="10" type="ORF">COV49_03215</name>
</gene>
<dbReference type="Pfam" id="PF01259">
    <property type="entry name" value="SAICAR_synt"/>
    <property type="match status" value="2"/>
</dbReference>
<dbReference type="Pfam" id="PF00731">
    <property type="entry name" value="AIRC"/>
    <property type="match status" value="1"/>
</dbReference>
<dbReference type="InterPro" id="IPR000031">
    <property type="entry name" value="PurE_dom"/>
</dbReference>
<comment type="pathway">
    <text evidence="1">Purine metabolism; IMP biosynthesis via de novo pathway; 5-amino-1-(5-phospho-D-ribosyl)imidazole-4-carboxamide from 5-amino-1-(5-phospho-D-ribosyl)imidazole-4-carboxylate: step 1/2.</text>
</comment>